<dbReference type="Proteomes" id="UP001465976">
    <property type="component" value="Unassembled WGS sequence"/>
</dbReference>
<organism evidence="1 2">
    <name type="scientific">Marasmius crinis-equi</name>
    <dbReference type="NCBI Taxonomy" id="585013"/>
    <lineage>
        <taxon>Eukaryota</taxon>
        <taxon>Fungi</taxon>
        <taxon>Dikarya</taxon>
        <taxon>Basidiomycota</taxon>
        <taxon>Agaricomycotina</taxon>
        <taxon>Agaricomycetes</taxon>
        <taxon>Agaricomycetidae</taxon>
        <taxon>Agaricales</taxon>
        <taxon>Marasmiineae</taxon>
        <taxon>Marasmiaceae</taxon>
        <taxon>Marasmius</taxon>
    </lineage>
</organism>
<protein>
    <recommendedName>
        <fullName evidence="3">Aminotransferase-like plant mobile domain-containing protein</fullName>
    </recommendedName>
</protein>
<gene>
    <name evidence="1" type="ORF">V5O48_017655</name>
</gene>
<comment type="caution">
    <text evidence="1">The sequence shown here is derived from an EMBL/GenBank/DDBJ whole genome shotgun (WGS) entry which is preliminary data.</text>
</comment>
<accession>A0ABR3END3</accession>
<proteinExistence type="predicted"/>
<sequence>MLFLPDSTPDFETWSKSQNLYYWSRDPDGDTAMSDEQRVSLGLPRFIPTVNHDCCTWPVEVYDFMRQWQEAKGFDPTTTDFARSMGFPILEIIPPADGDHFAECVEVNEVLNGGPDLHNAMDVDSVSVPPEVSVNNDMRIENLHTDLHVDVEMVDLIVDL</sequence>
<name>A0ABR3END3_9AGAR</name>
<keyword evidence="2" id="KW-1185">Reference proteome</keyword>
<evidence type="ECO:0000313" key="1">
    <source>
        <dbReference type="EMBL" id="KAL0564392.1"/>
    </source>
</evidence>
<dbReference type="EMBL" id="JBAHYK010002807">
    <property type="protein sequence ID" value="KAL0564392.1"/>
    <property type="molecule type" value="Genomic_DNA"/>
</dbReference>
<evidence type="ECO:0000313" key="2">
    <source>
        <dbReference type="Proteomes" id="UP001465976"/>
    </source>
</evidence>
<evidence type="ECO:0008006" key="3">
    <source>
        <dbReference type="Google" id="ProtNLM"/>
    </source>
</evidence>
<reference evidence="1 2" key="1">
    <citation type="submission" date="2024-02" db="EMBL/GenBank/DDBJ databases">
        <title>A draft genome for the cacao thread blight pathogen Marasmius crinis-equi.</title>
        <authorList>
            <person name="Cohen S.P."/>
            <person name="Baruah I.K."/>
            <person name="Amoako-Attah I."/>
            <person name="Bukari Y."/>
            <person name="Meinhardt L.W."/>
            <person name="Bailey B.A."/>
        </authorList>
    </citation>
    <scope>NUCLEOTIDE SEQUENCE [LARGE SCALE GENOMIC DNA]</scope>
    <source>
        <strain evidence="1 2">GH-76</strain>
    </source>
</reference>